<feature type="region of interest" description="Disordered" evidence="3">
    <location>
        <begin position="80"/>
        <end position="108"/>
    </location>
</feature>
<feature type="compositionally biased region" description="Basic and acidic residues" evidence="3">
    <location>
        <begin position="679"/>
        <end position="688"/>
    </location>
</feature>
<evidence type="ECO:0000256" key="1">
    <source>
        <dbReference type="ARBA" id="ARBA00005536"/>
    </source>
</evidence>
<feature type="compositionally biased region" description="Polar residues" evidence="3">
    <location>
        <begin position="1020"/>
        <end position="1040"/>
    </location>
</feature>
<feature type="region of interest" description="Disordered" evidence="3">
    <location>
        <begin position="852"/>
        <end position="1046"/>
    </location>
</feature>
<feature type="compositionally biased region" description="Basic and acidic residues" evidence="3">
    <location>
        <begin position="911"/>
        <end position="923"/>
    </location>
</feature>
<organism evidence="5 6">
    <name type="scientific">Brassica napus</name>
    <name type="common">Rape</name>
    <dbReference type="NCBI Taxonomy" id="3708"/>
    <lineage>
        <taxon>Eukaryota</taxon>
        <taxon>Viridiplantae</taxon>
        <taxon>Streptophyta</taxon>
        <taxon>Embryophyta</taxon>
        <taxon>Tracheophyta</taxon>
        <taxon>Spermatophyta</taxon>
        <taxon>Magnoliopsida</taxon>
        <taxon>eudicotyledons</taxon>
        <taxon>Gunneridae</taxon>
        <taxon>Pentapetalae</taxon>
        <taxon>rosids</taxon>
        <taxon>malvids</taxon>
        <taxon>Brassicales</taxon>
        <taxon>Brassicaceae</taxon>
        <taxon>Brassiceae</taxon>
        <taxon>Brassica</taxon>
    </lineage>
</organism>
<feature type="compositionally biased region" description="Basic and acidic residues" evidence="3">
    <location>
        <begin position="760"/>
        <end position="769"/>
    </location>
</feature>
<dbReference type="InterPro" id="IPR005061">
    <property type="entry name" value="Ist1"/>
</dbReference>
<dbReference type="InterPro" id="IPR040911">
    <property type="entry name" value="Exostosin_GT47"/>
</dbReference>
<keyword evidence="2" id="KW-0175">Coiled coil</keyword>
<feature type="compositionally biased region" description="Acidic residues" evidence="3">
    <location>
        <begin position="706"/>
        <end position="715"/>
    </location>
</feature>
<dbReference type="Pfam" id="PF03016">
    <property type="entry name" value="Exostosin_GT47"/>
    <property type="match status" value="1"/>
</dbReference>
<reference evidence="5 6" key="1">
    <citation type="submission" date="2021-05" db="EMBL/GenBank/DDBJ databases">
        <title>Genome Assembly of Synthetic Allotetraploid Brassica napus Reveals Homoeologous Exchanges between Subgenomes.</title>
        <authorList>
            <person name="Davis J.T."/>
        </authorList>
    </citation>
    <scope>NUCLEOTIDE SEQUENCE [LARGE SCALE GENOMIC DNA]</scope>
    <source>
        <strain evidence="6">cv. Da-Ae</strain>
        <tissue evidence="5">Seedling</tissue>
    </source>
</reference>
<name>A0ABQ7Y3I0_BRANA</name>
<dbReference type="Pfam" id="PF03398">
    <property type="entry name" value="Ist1"/>
    <property type="match status" value="1"/>
</dbReference>
<dbReference type="Proteomes" id="UP000824890">
    <property type="component" value="Unassembled WGS sequence"/>
</dbReference>
<dbReference type="EMBL" id="JAGKQM010000018">
    <property type="protein sequence ID" value="KAH0862742.1"/>
    <property type="molecule type" value="Genomic_DNA"/>
</dbReference>
<feature type="compositionally biased region" description="Polar residues" evidence="3">
    <location>
        <begin position="869"/>
        <end position="894"/>
    </location>
</feature>
<accession>A0ABQ7Y3I0</accession>
<dbReference type="PANTHER" id="PTHR12161:SF5">
    <property type="entry name" value="IST1 HOMOLOG"/>
    <property type="match status" value="1"/>
</dbReference>
<feature type="compositionally biased region" description="Polar residues" evidence="3">
    <location>
        <begin position="770"/>
        <end position="790"/>
    </location>
</feature>
<evidence type="ECO:0000256" key="3">
    <source>
        <dbReference type="SAM" id="MobiDB-lite"/>
    </source>
</evidence>
<feature type="compositionally biased region" description="Basic and acidic residues" evidence="3">
    <location>
        <begin position="895"/>
        <end position="904"/>
    </location>
</feature>
<dbReference type="PANTHER" id="PTHR12161">
    <property type="entry name" value="IST1 FAMILY MEMBER"/>
    <property type="match status" value="1"/>
</dbReference>
<comment type="caution">
    <text evidence="5">The sequence shown here is derived from an EMBL/GenBank/DDBJ whole genome shotgun (WGS) entry which is preliminary data.</text>
</comment>
<comment type="similarity">
    <text evidence="1">Belongs to the IST1 family.</text>
</comment>
<protein>
    <recommendedName>
        <fullName evidence="4">Exostosin GT47 domain-containing protein</fullName>
    </recommendedName>
</protein>
<feature type="domain" description="Exostosin GT47" evidence="4">
    <location>
        <begin position="55"/>
        <end position="408"/>
    </location>
</feature>
<feature type="region of interest" description="Disordered" evidence="3">
    <location>
        <begin position="664"/>
        <end position="810"/>
    </location>
</feature>
<dbReference type="Gene3D" id="1.20.1260.60">
    <property type="entry name" value="Vacuolar protein sorting-associated protein Ist1"/>
    <property type="match status" value="1"/>
</dbReference>
<evidence type="ECO:0000259" key="4">
    <source>
        <dbReference type="Pfam" id="PF03016"/>
    </source>
</evidence>
<feature type="compositionally biased region" description="Low complexity" evidence="3">
    <location>
        <begin position="725"/>
        <end position="740"/>
    </location>
</feature>
<feature type="coiled-coil region" evidence="2">
    <location>
        <begin position="498"/>
        <end position="525"/>
    </location>
</feature>
<proteinExistence type="inferred from homology"/>
<dbReference type="InterPro" id="IPR042277">
    <property type="entry name" value="IST1-like"/>
</dbReference>
<sequence length="1046" mass="117617">MVPKITSMAVAKPLCSVSCLLLSSSLVFVVSLLFFFSNSLTSDQNPRISLDTYQTGINVFVAELPRSLNYGLLDKYWSSSPDSRIPSDPDHPTRKTNSPKPEKYPPYPENPLIKQYSAEYWIMGDLETPPEKRTGSFAKRVFSESEADVVFVPFFATLSAEMELGNGKGSSFRKKSGNEDYQRQRQVLDFLRNTQAWKRSGGRDHVFVLTGNLFRSRSDPVAMWHVRQEIALSILLVVDFGGWFRQDSKSFNGTSLPERIEHTQVSVIKDVIVPYTHLLPRLDLSQNKRRHSLLYFKGAKHRHRGGLIREKLWDLLVDEHGIVMEEGFPNATGREQSIRGMRNSEFCLHPAGDTPTSCRLFDAIQSLCIPVIVSDNIELPFEGMIDYSEFSVFVSVSDALRPKWLANHLRNFSERDKETFRSRMAKGQSVFVYDNGKADGIGPIQHDGAVNHIWKKVQQKVPMVKEAVFRERRKPAGFKAAKCKTLLKLTIPRIKLIRNRREAQIKQMRREIAKLLETGQEATARIRVEHIIREEKMLAAQEIIELFCELIAVRLPIIEAQRECPLDLKEAISSVCFAAPRCSDLTELQQVQLLFFSKYGKEFVAAASELKPDSGVNRKLVELLSVRAPSPETKLKLLKEIAQEHQLDWDPASTETDLFKSHEDLLDGPKQFGGGSKVPLKEEQDKGSHLTMLSLSRPEEQRQSDSDSEYEELDFPEVPNVLLRPTPAATPESAAKPAATCEHTSLDLPFDSESAGEDNLASKRDEHTAKASSTVVEGQTESDPVKQNSYSPPPVGVVGSFSTNESDAPKKISDLDLQDVLTAAQAAADSAERAAAAARSAASLAQLRINELTKKTPEQSPESLIENPFYSSPPQQTMEKAQFDHQNSSVSSYGDHTEFQKEESSSLFSHQTERLPSMEKPQFDHQNSPASSYGDLTDFQLGDYSSPFNHDRNNHHQAGRLPSFEKTRFDHLNSSVSSYGDVTELQRPENSSFDRLTPGQDHQQMRLPSREDDPYYSYPNLFTSQNLDRSPGSRSFSDTSKPAHDS</sequence>
<evidence type="ECO:0000313" key="5">
    <source>
        <dbReference type="EMBL" id="KAH0862742.1"/>
    </source>
</evidence>
<keyword evidence="6" id="KW-1185">Reference proteome</keyword>
<evidence type="ECO:0000256" key="2">
    <source>
        <dbReference type="SAM" id="Coils"/>
    </source>
</evidence>
<gene>
    <name evidence="5" type="ORF">HID58_079953</name>
</gene>
<evidence type="ECO:0000313" key="6">
    <source>
        <dbReference type="Proteomes" id="UP000824890"/>
    </source>
</evidence>